<dbReference type="InterPro" id="IPR001584">
    <property type="entry name" value="Integrase_cat-core"/>
</dbReference>
<dbReference type="Pfam" id="PF07727">
    <property type="entry name" value="RVT_2"/>
    <property type="match status" value="1"/>
</dbReference>
<proteinExistence type="predicted"/>
<sequence length="2482" mass="280620">MTTLADKAILSGADNRPPMLEKDMYDSWKSRMELYMMNRQHGRMILESVENGPLIWPSIEENGVTRPKKYSELSATEAIQADCDIKATNIILQGLPPEVYALVSNHKVAKELWERIQLLMQGTSLTKQERECKLYDEFNKFAYKKGETLREFYLRFSLLLNDMNIYNMKLEQFQVNTMFLNTLPPEWSKFETDVKLVRDLHTTNIDQLYAYLGQHEFHANEKGDDLIDAINHMMSFLIAVGRQMSLAAGTTRTYTPEASRSNSGKQRTVICYNCIGKAICPNSALNLKENGIILDPRIRSNSTFGGTSIFGTSRNCRRSSTQTVITHNAAYQANDLDAYDSNYDELNTAKVALMANLSHYGSDALVEVHNLDNVNNNMINQAVQARSSFKQSNVVNHLETEITSDSNIIPYSQYVIESQQATVQNYNSFAQQDALILSSVEIDRLKQALFEHLKEKESLMQTVTLLKNDFKKEESRNIDREIALEKKIKQLDNILEPKLYDGNVIKNTSAIVISDSEKTLMLAEKSHSNMLLKQQDPMMLEKKVNTTPVDYVNSVNSPDPTLSSRPTKVEVPKELPKVSMVNTSLKKLKHHLAGFDVVVKERTTTTAITEGSWGFEHTKACFRDEIIPFAVEQHRLESKTFDVKMNKVLNKNERLLEQVINKDFVNIIMNSFVDNVSVNVHECEKCLKLKTELLNKKEIFQRDNSVSNQSALSFDQLFELNELKAHSQEKDTVIKKLKKRIKSLSGKMNEDKIKKDLQEIETINIELDHRVSKLIAENEHLKQTYKQLYDSIKPAPLKHDLRKLKGKALVDNAVTKHTNDPEMLKIDGEPITPKLLNKRLLTLPILSTLRKKLSKTCPSINNTDGKLVAVTPKNKDKKVRFTEPVTSSGNTITNTVSTSNLVSNKPMLSSTRVKLSTSASRSQPSGNTKKDKIQQTSSSTQKNKVEAHHRKVKSSLKNKDCVVVPTGTVYVQHSKLNTNFEIKCVKCNGCMLSDNHDIPTGWTFTIVGNACPLTRITTTTEVPLRKPTALENEPPKPIVTLVYSRKPRKSKTNVPVSKSKVLKSVVQIVLWYLDSSCSKHMTGDRSQLTNFVNKFLGTIKFKNDHVAKILGYGDYHIGNVTMSRVYYVEGLGHNLFSIGQFCDSNLEVAFCQHTCFIHNLEGVDLLTGSRGNNLYTLSLGDMMVSSPICLLSKASKTNKKKLHKPKSEDTNQENLYLLHMDLCGPMRVASVNGKKYILIIVDDYSRFTWVKCLRSKDEAPDFIIKFLKMIQKVDISHETFIARSPQQNGVIERCNRTLIEAAHIMLIYAKASLFLWAEAVATACYTQNRSVIRLCHGKTPYELLHDKLPDLSFFYVFGALCYLTNDSENLGKLQPKADIDFDKMTVMDSEHSSSGPALHEMTPATISSGLVPNPHSSTLVDFLSPKVIAPIAEVVALESAASTGSPSSTTVDQDAPSPKDNHDLDIAHMNNDPFLGIPILENDSEVSSSDVIPTVVHTATPNSEHVNKWTKDHPLENIIGELERSVSTRLQLYEQALFCYYDAFLTTVEPKNYKDALTQACWIEAMQEELHEFDRLELWELVPHPDNVMIITLKWIYKVKLDEMRGIKARLVACGYRQEEGIDFEESFALVARHDAIRIFLAYVAHMNMIVYQMDVKTTFLNSIMREEVYVSQPDGFVDQDNLNHVYKLKKALYGLKQAPRAWYDLLSKFLLSQEFSKGTVDPTLFIRRQGKDILLVQIYVDDIIFASTTPELCDQFSKIMCSKFKMSMMGKISFFLGLQISQSPRGIFLNQSKYALESLKKYGMESSDPVDTPMVEKSKLDEDTQGKAVDPTHYRGMIGTLMYLTASRPDLTFVGLWYPNDSSIALTTYADADHVGCQDTRRSTSGCMQLLGDRLISWSSKRQKNAAISSTEAEYIAMSGCLENGIVELYFVNTEYQLANIFTKALCKERIEFLISKLGMRSFTPETLKQLADEAGIRTGLAEILWGMYHKKNVDYAYLLWEDFVYQVENKNVKRSNEILYGAILPDELTNETIKDSESYKEYYAIASRAEPPKTKASVKKKKTASDKTKNPPTTKGKRLKTLVKVAKRAKKKQLAKTSKAKGLTVIYEVALIEAEQMELATKRSLDTNLQLFASGFRHDDDEVAMSGDDDDDADNQDDDDNDDDDQNDDNTDNENDDNDDDDDDGQDHEGQDDDNEQTDSDNDGDDFVHPNDEEIQGANVEGEELDEVEINEEDEANELYRDVNVNLEGRDTEMTDAPRTIIQTTQVIEDTHVIITPVNPENVPVTTIAEPSLLSATTLPPPPTPLISHLQQTPVPIPKTVLNRLRDEAQADNEDFINKLDDNIKKIIKEQVKEQVKVQVSKILPKIEKTVNEQLEAEVLTRSSNESKTSHAIAANLSELELKKILIDKMESNKSIHRSNEQKNLYKALVAAYESDKLILETYGDTVSFKRRRDDKDKDEEPSAGSNRGSKRRRAGKEPE</sequence>
<dbReference type="InterPro" id="IPR039537">
    <property type="entry name" value="Retrotran_Ty1/copia-like"/>
</dbReference>
<reference evidence="8" key="1">
    <citation type="journal article" date="2022" name="Int. J. Mol. Sci.">
        <title>Draft Genome of Tanacetum Coccineum: Genomic Comparison of Closely Related Tanacetum-Family Plants.</title>
        <authorList>
            <person name="Yamashiro T."/>
            <person name="Shiraishi A."/>
            <person name="Nakayama K."/>
            <person name="Satake H."/>
        </authorList>
    </citation>
    <scope>NUCLEOTIDE SEQUENCE</scope>
</reference>
<keyword evidence="1" id="KW-0645">Protease</keyword>
<dbReference type="InterPro" id="IPR013103">
    <property type="entry name" value="RVT_2"/>
</dbReference>
<feature type="compositionally biased region" description="Acidic residues" evidence="6">
    <location>
        <begin position="2143"/>
        <end position="2207"/>
    </location>
</feature>
<feature type="region of interest" description="Disordered" evidence="6">
    <location>
        <begin position="2451"/>
        <end position="2482"/>
    </location>
</feature>
<evidence type="ECO:0000256" key="2">
    <source>
        <dbReference type="ARBA" id="ARBA00022723"/>
    </source>
</evidence>
<evidence type="ECO:0000259" key="7">
    <source>
        <dbReference type="PROSITE" id="PS50994"/>
    </source>
</evidence>
<evidence type="ECO:0000313" key="9">
    <source>
        <dbReference type="Proteomes" id="UP001151760"/>
    </source>
</evidence>
<keyword evidence="5" id="KW-0175">Coiled coil</keyword>
<dbReference type="SUPFAM" id="SSF53098">
    <property type="entry name" value="Ribonuclease H-like"/>
    <property type="match status" value="1"/>
</dbReference>
<keyword evidence="9" id="KW-1185">Reference proteome</keyword>
<dbReference type="InterPro" id="IPR054722">
    <property type="entry name" value="PolX-like_BBD"/>
</dbReference>
<feature type="region of interest" description="Disordered" evidence="6">
    <location>
        <begin position="1442"/>
        <end position="1463"/>
    </location>
</feature>
<feature type="region of interest" description="Disordered" evidence="6">
    <location>
        <begin position="2142"/>
        <end position="2214"/>
    </location>
</feature>
<accession>A0ABQ5CLQ0</accession>
<keyword evidence="4" id="KW-0378">Hydrolase</keyword>
<dbReference type="SUPFAM" id="SSF56672">
    <property type="entry name" value="DNA/RNA polymerases"/>
    <property type="match status" value="1"/>
</dbReference>
<feature type="region of interest" description="Disordered" evidence="6">
    <location>
        <begin position="879"/>
        <end position="953"/>
    </location>
</feature>
<dbReference type="PANTHER" id="PTHR42648:SF32">
    <property type="entry name" value="RIBONUCLEASE H-LIKE DOMAIN, GAG-PRE-INTEGRASE DOMAIN PROTEIN-RELATED"/>
    <property type="match status" value="1"/>
</dbReference>
<reference evidence="8" key="2">
    <citation type="submission" date="2022-01" db="EMBL/GenBank/DDBJ databases">
        <authorList>
            <person name="Yamashiro T."/>
            <person name="Shiraishi A."/>
            <person name="Satake H."/>
            <person name="Nakayama K."/>
        </authorList>
    </citation>
    <scope>NUCLEOTIDE SEQUENCE</scope>
</reference>
<name>A0ABQ5CLQ0_9ASTR</name>
<keyword evidence="3" id="KW-0064">Aspartyl protease</keyword>
<evidence type="ECO:0000256" key="5">
    <source>
        <dbReference type="SAM" id="Coils"/>
    </source>
</evidence>
<organism evidence="8 9">
    <name type="scientific">Tanacetum coccineum</name>
    <dbReference type="NCBI Taxonomy" id="301880"/>
    <lineage>
        <taxon>Eukaryota</taxon>
        <taxon>Viridiplantae</taxon>
        <taxon>Streptophyta</taxon>
        <taxon>Embryophyta</taxon>
        <taxon>Tracheophyta</taxon>
        <taxon>Spermatophyta</taxon>
        <taxon>Magnoliopsida</taxon>
        <taxon>eudicotyledons</taxon>
        <taxon>Gunneridae</taxon>
        <taxon>Pentapetalae</taxon>
        <taxon>asterids</taxon>
        <taxon>campanulids</taxon>
        <taxon>Asterales</taxon>
        <taxon>Asteraceae</taxon>
        <taxon>Asteroideae</taxon>
        <taxon>Anthemideae</taxon>
        <taxon>Anthemidinae</taxon>
        <taxon>Tanacetum</taxon>
    </lineage>
</organism>
<dbReference type="Gene3D" id="3.30.420.10">
    <property type="entry name" value="Ribonuclease H-like superfamily/Ribonuclease H"/>
    <property type="match status" value="2"/>
</dbReference>
<dbReference type="Proteomes" id="UP001151760">
    <property type="component" value="Unassembled WGS sequence"/>
</dbReference>
<dbReference type="InterPro" id="IPR043502">
    <property type="entry name" value="DNA/RNA_pol_sf"/>
</dbReference>
<evidence type="ECO:0000256" key="1">
    <source>
        <dbReference type="ARBA" id="ARBA00022670"/>
    </source>
</evidence>
<dbReference type="PROSITE" id="PS50994">
    <property type="entry name" value="INTEGRASE"/>
    <property type="match status" value="1"/>
</dbReference>
<keyword evidence="2" id="KW-0479">Metal-binding</keyword>
<comment type="caution">
    <text evidence="8">The sequence shown here is derived from an EMBL/GenBank/DDBJ whole genome shotgun (WGS) entry which is preliminary data.</text>
</comment>
<dbReference type="CDD" id="cd09272">
    <property type="entry name" value="RNase_HI_RT_Ty1"/>
    <property type="match status" value="1"/>
</dbReference>
<dbReference type="InterPro" id="IPR012337">
    <property type="entry name" value="RNaseH-like_sf"/>
</dbReference>
<feature type="region of interest" description="Disordered" evidence="6">
    <location>
        <begin position="2055"/>
        <end position="2080"/>
    </location>
</feature>
<feature type="coiled-coil region" evidence="5">
    <location>
        <begin position="720"/>
        <end position="754"/>
    </location>
</feature>
<gene>
    <name evidence="8" type="ORF">Tco_0907277</name>
</gene>
<evidence type="ECO:0000313" key="8">
    <source>
        <dbReference type="EMBL" id="GJT27002.1"/>
    </source>
</evidence>
<evidence type="ECO:0000256" key="4">
    <source>
        <dbReference type="ARBA" id="ARBA00022801"/>
    </source>
</evidence>
<protein>
    <submittedName>
        <fullName evidence="8">Retrovirus-related pol polyprotein from transposon TNT 1-94</fullName>
    </submittedName>
</protein>
<dbReference type="EMBL" id="BQNB010014339">
    <property type="protein sequence ID" value="GJT27002.1"/>
    <property type="molecule type" value="Genomic_DNA"/>
</dbReference>
<feature type="compositionally biased region" description="Polar residues" evidence="6">
    <location>
        <begin position="884"/>
        <end position="927"/>
    </location>
</feature>
<dbReference type="Pfam" id="PF14223">
    <property type="entry name" value="Retrotran_gag_2"/>
    <property type="match status" value="1"/>
</dbReference>
<feature type="domain" description="Integrase catalytic" evidence="7">
    <location>
        <begin position="1257"/>
        <end position="1348"/>
    </location>
</feature>
<feature type="compositionally biased region" description="Basic residues" evidence="6">
    <location>
        <begin position="2471"/>
        <end position="2482"/>
    </location>
</feature>
<feature type="compositionally biased region" description="Basic and acidic residues" evidence="6">
    <location>
        <begin position="2454"/>
        <end position="2463"/>
    </location>
</feature>
<evidence type="ECO:0000256" key="3">
    <source>
        <dbReference type="ARBA" id="ARBA00022750"/>
    </source>
</evidence>
<dbReference type="Pfam" id="PF22936">
    <property type="entry name" value="Pol_BBD"/>
    <property type="match status" value="1"/>
</dbReference>
<dbReference type="PANTHER" id="PTHR42648">
    <property type="entry name" value="TRANSPOSASE, PUTATIVE-RELATED"/>
    <property type="match status" value="1"/>
</dbReference>
<evidence type="ECO:0000256" key="6">
    <source>
        <dbReference type="SAM" id="MobiDB-lite"/>
    </source>
</evidence>
<dbReference type="InterPro" id="IPR036397">
    <property type="entry name" value="RNaseH_sf"/>
</dbReference>